<reference evidence="4" key="1">
    <citation type="journal article" date="2019" name="Int. J. Syst. Evol. Microbiol.">
        <title>The Global Catalogue of Microorganisms (GCM) 10K type strain sequencing project: providing services to taxonomists for standard genome sequencing and annotation.</title>
        <authorList>
            <consortium name="The Broad Institute Genomics Platform"/>
            <consortium name="The Broad Institute Genome Sequencing Center for Infectious Disease"/>
            <person name="Wu L."/>
            <person name="Ma J."/>
        </authorList>
    </citation>
    <scope>NUCLEOTIDE SEQUENCE [LARGE SCALE GENOMIC DNA]</scope>
    <source>
        <strain evidence="4">KCTC 23707</strain>
    </source>
</reference>
<dbReference type="InterPro" id="IPR037185">
    <property type="entry name" value="EmrE-like"/>
</dbReference>
<feature type="transmembrane region" description="Helical" evidence="1">
    <location>
        <begin position="148"/>
        <end position="166"/>
    </location>
</feature>
<accession>A0ABW4KDB9</accession>
<dbReference type="Pfam" id="PF00892">
    <property type="entry name" value="EamA"/>
    <property type="match status" value="2"/>
</dbReference>
<keyword evidence="1" id="KW-1133">Transmembrane helix</keyword>
<evidence type="ECO:0000259" key="2">
    <source>
        <dbReference type="Pfam" id="PF00892"/>
    </source>
</evidence>
<organism evidence="3 4">
    <name type="scientific">Methylopila henanensis</name>
    <dbReference type="NCBI Taxonomy" id="873516"/>
    <lineage>
        <taxon>Bacteria</taxon>
        <taxon>Pseudomonadati</taxon>
        <taxon>Pseudomonadota</taxon>
        <taxon>Alphaproteobacteria</taxon>
        <taxon>Hyphomicrobiales</taxon>
        <taxon>Methylopilaceae</taxon>
        <taxon>Methylopila</taxon>
    </lineage>
</organism>
<gene>
    <name evidence="3" type="ORF">ACFSCV_18840</name>
</gene>
<dbReference type="EMBL" id="JBHUER010000014">
    <property type="protein sequence ID" value="MFD1705068.1"/>
    <property type="molecule type" value="Genomic_DNA"/>
</dbReference>
<feature type="transmembrane region" description="Helical" evidence="1">
    <location>
        <begin position="119"/>
        <end position="136"/>
    </location>
</feature>
<dbReference type="PANTHER" id="PTHR22911">
    <property type="entry name" value="ACYL-MALONYL CONDENSING ENZYME-RELATED"/>
    <property type="match status" value="1"/>
</dbReference>
<dbReference type="RefSeq" id="WP_378801121.1">
    <property type="nucleotide sequence ID" value="NZ_JBHUER010000014.1"/>
</dbReference>
<evidence type="ECO:0000313" key="3">
    <source>
        <dbReference type="EMBL" id="MFD1705068.1"/>
    </source>
</evidence>
<dbReference type="Proteomes" id="UP001597308">
    <property type="component" value="Unassembled WGS sequence"/>
</dbReference>
<dbReference type="SUPFAM" id="SSF103481">
    <property type="entry name" value="Multidrug resistance efflux transporter EmrE"/>
    <property type="match status" value="2"/>
</dbReference>
<feature type="transmembrane region" description="Helical" evidence="1">
    <location>
        <begin position="178"/>
        <end position="197"/>
    </location>
</feature>
<feature type="transmembrane region" description="Helical" evidence="1">
    <location>
        <begin position="63"/>
        <end position="82"/>
    </location>
</feature>
<keyword evidence="1" id="KW-0472">Membrane</keyword>
<proteinExistence type="predicted"/>
<feature type="domain" description="EamA" evidence="2">
    <location>
        <begin position="149"/>
        <end position="281"/>
    </location>
</feature>
<sequence length="300" mass="30051">MNRATLTGGGAILLWATLALFTAATGATPPFLLTALTFAIGGLLGLAVAALRPGGLAALRQPWSVWLHGVGGLFGFHFFYFTALKLSPPAEASLVAYLWPLLIVLFSALLPGGGLTVRHVVGAALGLAGAATLIAARSGGLGFEAAHLPGYASAVACAVIWAAYSVSSRLFHAVPTEAVAGFCLGTAALAALCHLALEPAVWPAGAAEWGGVVALGLGPVGAAFYLWDVGMKRGDVRLLGVAAYAAPALSTLLLVATGYAEATPALGLACALIVGGALVATFGGRRRAGDTPSVEDSRPG</sequence>
<dbReference type="InterPro" id="IPR000620">
    <property type="entry name" value="EamA_dom"/>
</dbReference>
<feature type="transmembrane region" description="Helical" evidence="1">
    <location>
        <begin position="31"/>
        <end position="51"/>
    </location>
</feature>
<comment type="caution">
    <text evidence="3">The sequence shown here is derived from an EMBL/GenBank/DDBJ whole genome shotgun (WGS) entry which is preliminary data.</text>
</comment>
<feature type="transmembrane region" description="Helical" evidence="1">
    <location>
        <begin position="265"/>
        <end position="283"/>
    </location>
</feature>
<protein>
    <submittedName>
        <fullName evidence="3">DMT family transporter</fullName>
    </submittedName>
</protein>
<evidence type="ECO:0000256" key="1">
    <source>
        <dbReference type="SAM" id="Phobius"/>
    </source>
</evidence>
<feature type="transmembrane region" description="Helical" evidence="1">
    <location>
        <begin position="94"/>
        <end position="112"/>
    </location>
</feature>
<feature type="transmembrane region" description="Helical" evidence="1">
    <location>
        <begin position="209"/>
        <end position="227"/>
    </location>
</feature>
<keyword evidence="1" id="KW-0812">Transmembrane</keyword>
<feature type="transmembrane region" description="Helical" evidence="1">
    <location>
        <begin position="239"/>
        <end position="259"/>
    </location>
</feature>
<evidence type="ECO:0000313" key="4">
    <source>
        <dbReference type="Proteomes" id="UP001597308"/>
    </source>
</evidence>
<dbReference type="PANTHER" id="PTHR22911:SF76">
    <property type="entry name" value="EAMA DOMAIN-CONTAINING PROTEIN"/>
    <property type="match status" value="1"/>
</dbReference>
<feature type="domain" description="EamA" evidence="2">
    <location>
        <begin position="10"/>
        <end position="133"/>
    </location>
</feature>
<keyword evidence="4" id="KW-1185">Reference proteome</keyword>
<name>A0ABW4KDB9_9HYPH</name>